<dbReference type="InterPro" id="IPR001796">
    <property type="entry name" value="DHFR_dom"/>
</dbReference>
<dbReference type="GO" id="GO:0050661">
    <property type="term" value="F:NADP binding"/>
    <property type="evidence" value="ECO:0007669"/>
    <property type="project" value="InterPro"/>
</dbReference>
<dbReference type="InterPro" id="IPR012259">
    <property type="entry name" value="DHFR"/>
</dbReference>
<evidence type="ECO:0000256" key="1">
    <source>
        <dbReference type="ARBA" id="ARBA00004903"/>
    </source>
</evidence>
<protein>
    <recommendedName>
        <fullName evidence="3">dihydrofolate reductase</fullName>
        <ecNumber evidence="3">1.5.1.3</ecNumber>
    </recommendedName>
</protein>
<keyword evidence="5" id="KW-0521">NADP</keyword>
<dbReference type="Gene3D" id="3.40.430.10">
    <property type="entry name" value="Dihydrofolate Reductase, subunit A"/>
    <property type="match status" value="1"/>
</dbReference>
<evidence type="ECO:0000256" key="5">
    <source>
        <dbReference type="ARBA" id="ARBA00022857"/>
    </source>
</evidence>
<evidence type="ECO:0000313" key="18">
    <source>
        <dbReference type="RefSeq" id="XP_032829775.1"/>
    </source>
</evidence>
<dbReference type="RefSeq" id="XP_032829767.1">
    <property type="nucleotide sequence ID" value="XM_032973876.1"/>
</dbReference>
<evidence type="ECO:0000256" key="7">
    <source>
        <dbReference type="ARBA" id="ARBA00048873"/>
    </source>
</evidence>
<feature type="domain" description="DHFR" evidence="8">
    <location>
        <begin position="7"/>
        <end position="190"/>
    </location>
</feature>
<evidence type="ECO:0000313" key="16">
    <source>
        <dbReference type="RefSeq" id="XP_032829773.1"/>
    </source>
</evidence>
<dbReference type="GO" id="GO:0005739">
    <property type="term" value="C:mitochondrion"/>
    <property type="evidence" value="ECO:0007669"/>
    <property type="project" value="TreeGrafter"/>
</dbReference>
<dbReference type="Pfam" id="PF00186">
    <property type="entry name" value="DHFR_1"/>
    <property type="match status" value="1"/>
</dbReference>
<dbReference type="GO" id="GO:0006730">
    <property type="term" value="P:one-carbon metabolic process"/>
    <property type="evidence" value="ECO:0007669"/>
    <property type="project" value="UniProtKB-KW"/>
</dbReference>
<comment type="catalytic activity">
    <reaction evidence="7">
        <text>(6S)-5,6,7,8-tetrahydrofolate + NADP(+) = 7,8-dihydrofolate + NADPH + H(+)</text>
        <dbReference type="Rhea" id="RHEA:15009"/>
        <dbReference type="ChEBI" id="CHEBI:15378"/>
        <dbReference type="ChEBI" id="CHEBI:57451"/>
        <dbReference type="ChEBI" id="CHEBI:57453"/>
        <dbReference type="ChEBI" id="CHEBI:57783"/>
        <dbReference type="ChEBI" id="CHEBI:58349"/>
        <dbReference type="EC" id="1.5.1.3"/>
    </reaction>
</comment>
<dbReference type="GO" id="GO:0004146">
    <property type="term" value="F:dihydrofolate reductase activity"/>
    <property type="evidence" value="ECO:0007669"/>
    <property type="project" value="UniProtKB-EC"/>
</dbReference>
<dbReference type="SUPFAM" id="SSF53597">
    <property type="entry name" value="Dihydrofolate reductase-like"/>
    <property type="match status" value="1"/>
</dbReference>
<dbReference type="GO" id="GO:0046655">
    <property type="term" value="P:folic acid metabolic process"/>
    <property type="evidence" value="ECO:0007669"/>
    <property type="project" value="TreeGrafter"/>
</dbReference>
<dbReference type="InterPro" id="IPR024072">
    <property type="entry name" value="DHFR-like_dom_sf"/>
</dbReference>
<evidence type="ECO:0000313" key="10">
    <source>
        <dbReference type="RefSeq" id="XP_032829767.1"/>
    </source>
</evidence>
<evidence type="ECO:0000256" key="2">
    <source>
        <dbReference type="ARBA" id="ARBA00009539"/>
    </source>
</evidence>
<reference evidence="10 11" key="1">
    <citation type="submission" date="2025-04" db="UniProtKB">
        <authorList>
            <consortium name="RefSeq"/>
        </authorList>
    </citation>
    <scope>IDENTIFICATION</scope>
    <source>
        <tissue evidence="10 11">Sperm</tissue>
    </source>
</reference>
<evidence type="ECO:0000313" key="15">
    <source>
        <dbReference type="RefSeq" id="XP_032829772.1"/>
    </source>
</evidence>
<evidence type="ECO:0000313" key="14">
    <source>
        <dbReference type="RefSeq" id="XP_032829771.1"/>
    </source>
</evidence>
<evidence type="ECO:0000256" key="6">
    <source>
        <dbReference type="ARBA" id="ARBA00023002"/>
    </source>
</evidence>
<evidence type="ECO:0000313" key="13">
    <source>
        <dbReference type="RefSeq" id="XP_032829770.1"/>
    </source>
</evidence>
<dbReference type="RefSeq" id="XP_032829770.1">
    <property type="nucleotide sequence ID" value="XM_032973879.1"/>
</dbReference>
<accession>A0AAJ7U4M7</accession>
<evidence type="ECO:0000313" key="12">
    <source>
        <dbReference type="RefSeq" id="XP_032829769.1"/>
    </source>
</evidence>
<dbReference type="Proteomes" id="UP001318040">
    <property type="component" value="Chromosome 52"/>
</dbReference>
<dbReference type="CTD" id="1719"/>
<evidence type="ECO:0000259" key="8">
    <source>
        <dbReference type="PROSITE" id="PS51330"/>
    </source>
</evidence>
<dbReference type="GeneID" id="116953564"/>
<dbReference type="RefSeq" id="XP_032829774.1">
    <property type="nucleotide sequence ID" value="XM_032973883.1"/>
</dbReference>
<dbReference type="GO" id="GO:0046452">
    <property type="term" value="P:dihydrofolate metabolic process"/>
    <property type="evidence" value="ECO:0007669"/>
    <property type="project" value="TreeGrafter"/>
</dbReference>
<dbReference type="RefSeq" id="XP_032829771.1">
    <property type="nucleotide sequence ID" value="XM_032973880.1"/>
</dbReference>
<dbReference type="EC" id="1.5.1.3" evidence="3"/>
<dbReference type="FunFam" id="3.40.430.10:FF:000002">
    <property type="entry name" value="Dihydrofolate reductase"/>
    <property type="match status" value="1"/>
</dbReference>
<sequence>MPDGRKYLDLIAAVTENMGIGMRGNLPWSPKHLKIDFDFFQTITAAAAEGKQNVVIMGRKTWFSIPEKKRPLKNRINIVLSRELKCLPEGAHYLVPDLNSALSLIDSTPAIQEKLDGVWILGGGGVYKEAMEHSACRRLFITRVLQTMEADAFFPDIDADKFKLLPGFPGVPEGIHENEGFRFHFEVYEAVDAGADA</sequence>
<dbReference type="KEGG" id="pmrn:116953564"/>
<dbReference type="RefSeq" id="XP_032829773.1">
    <property type="nucleotide sequence ID" value="XM_032973882.1"/>
</dbReference>
<dbReference type="PRINTS" id="PR00070">
    <property type="entry name" value="DHFR"/>
</dbReference>
<dbReference type="PANTHER" id="PTHR48069:SF6">
    <property type="entry name" value="DIHYDROFOLATE REDUCTASE"/>
    <property type="match status" value="1"/>
</dbReference>
<dbReference type="PROSITE" id="PS51330">
    <property type="entry name" value="DHFR_2"/>
    <property type="match status" value="1"/>
</dbReference>
<evidence type="ECO:0000256" key="4">
    <source>
        <dbReference type="ARBA" id="ARBA00022563"/>
    </source>
</evidence>
<evidence type="ECO:0000256" key="3">
    <source>
        <dbReference type="ARBA" id="ARBA00012856"/>
    </source>
</evidence>
<name>A0AAJ7U4M7_PETMA</name>
<proteinExistence type="inferred from homology"/>
<keyword evidence="9" id="KW-1185">Reference proteome</keyword>
<dbReference type="RefSeq" id="XP_032829769.1">
    <property type="nucleotide sequence ID" value="XM_032973878.1"/>
</dbReference>
<comment type="similarity">
    <text evidence="2">Belongs to the dihydrofolate reductase family.</text>
</comment>
<keyword evidence="4" id="KW-0554">One-carbon metabolism</keyword>
<comment type="pathway">
    <text evidence="1">Cofactor biosynthesis; tetrahydrofolate biosynthesis; 5,6,7,8-tetrahydrofolate from 7,8-dihydrofolate: step 1/1.</text>
</comment>
<dbReference type="RefSeq" id="XP_032829768.1">
    <property type="nucleotide sequence ID" value="XM_032973877.1"/>
</dbReference>
<dbReference type="CDD" id="cd00209">
    <property type="entry name" value="DHFR"/>
    <property type="match status" value="1"/>
</dbReference>
<evidence type="ECO:0000313" key="11">
    <source>
        <dbReference type="RefSeq" id="XP_032829768.1"/>
    </source>
</evidence>
<dbReference type="GO" id="GO:0046654">
    <property type="term" value="P:tetrahydrofolate biosynthetic process"/>
    <property type="evidence" value="ECO:0007669"/>
    <property type="project" value="InterPro"/>
</dbReference>
<evidence type="ECO:0000313" key="9">
    <source>
        <dbReference type="Proteomes" id="UP001318040"/>
    </source>
</evidence>
<dbReference type="RefSeq" id="XP_032829772.1">
    <property type="nucleotide sequence ID" value="XM_032973881.1"/>
</dbReference>
<evidence type="ECO:0000313" key="17">
    <source>
        <dbReference type="RefSeq" id="XP_032829774.1"/>
    </source>
</evidence>
<dbReference type="PANTHER" id="PTHR48069">
    <property type="entry name" value="DIHYDROFOLATE REDUCTASE"/>
    <property type="match status" value="1"/>
</dbReference>
<keyword evidence="6" id="KW-0560">Oxidoreductase</keyword>
<dbReference type="AlphaFoldDB" id="A0AAJ7U4M7"/>
<gene>
    <name evidence="10 11 12 13 14 15 16 17 18" type="primary">DHFR</name>
</gene>
<dbReference type="RefSeq" id="XP_032829775.1">
    <property type="nucleotide sequence ID" value="XM_032973884.1"/>
</dbReference>
<organism evidence="9 11">
    <name type="scientific">Petromyzon marinus</name>
    <name type="common">Sea lamprey</name>
    <dbReference type="NCBI Taxonomy" id="7757"/>
    <lineage>
        <taxon>Eukaryota</taxon>
        <taxon>Metazoa</taxon>
        <taxon>Chordata</taxon>
        <taxon>Craniata</taxon>
        <taxon>Vertebrata</taxon>
        <taxon>Cyclostomata</taxon>
        <taxon>Hyperoartia</taxon>
        <taxon>Petromyzontiformes</taxon>
        <taxon>Petromyzontidae</taxon>
        <taxon>Petromyzon</taxon>
    </lineage>
</organism>